<dbReference type="Proteomes" id="UP000824189">
    <property type="component" value="Unassembled WGS sequence"/>
</dbReference>
<feature type="region of interest" description="Disordered" evidence="1">
    <location>
        <begin position="60"/>
        <end position="82"/>
    </location>
</feature>
<evidence type="ECO:0000313" key="3">
    <source>
        <dbReference type="EMBL" id="HIW95836.1"/>
    </source>
</evidence>
<evidence type="ECO:0000313" key="4">
    <source>
        <dbReference type="Proteomes" id="UP000824189"/>
    </source>
</evidence>
<accession>A0A9D1UR19</accession>
<dbReference type="EMBL" id="DXFZ01000059">
    <property type="protein sequence ID" value="HIW95836.1"/>
    <property type="molecule type" value="Genomic_DNA"/>
</dbReference>
<proteinExistence type="predicted"/>
<feature type="domain" description="DUF6802" evidence="2">
    <location>
        <begin position="107"/>
        <end position="153"/>
    </location>
</feature>
<feature type="compositionally biased region" description="Polar residues" evidence="1">
    <location>
        <begin position="159"/>
        <end position="174"/>
    </location>
</feature>
<sequence>MPVEHFFFDDGPATLDTPLAADSLGADEAWLDSGHQGFLLEGDLLGTADDPLQRLLAHPAVHGTPADPSSEPSHGGEFTGRDGHYLRVEHHGREYTVGNPAATSPPESVTLADDTSMSILSDTDGDGKVDYVSSVQFNGRWSAWRWVGDGEGRGGVAPKNNNHPTTPENGQQEWETGTWKCVERGEWG</sequence>
<protein>
    <recommendedName>
        <fullName evidence="2">DUF6802 domain-containing protein</fullName>
    </recommendedName>
</protein>
<dbReference type="InterPro" id="IPR046543">
    <property type="entry name" value="DUF6802"/>
</dbReference>
<organism evidence="3 4">
    <name type="scientific">Candidatus Corynebacterium gallistercoris</name>
    <dbReference type="NCBI Taxonomy" id="2838530"/>
    <lineage>
        <taxon>Bacteria</taxon>
        <taxon>Bacillati</taxon>
        <taxon>Actinomycetota</taxon>
        <taxon>Actinomycetes</taxon>
        <taxon>Mycobacteriales</taxon>
        <taxon>Corynebacteriaceae</taxon>
        <taxon>Corynebacterium</taxon>
    </lineage>
</organism>
<gene>
    <name evidence="3" type="ORF">H9867_05050</name>
</gene>
<name>A0A9D1UR19_9CORY</name>
<feature type="region of interest" description="Disordered" evidence="1">
    <location>
        <begin position="152"/>
        <end position="174"/>
    </location>
</feature>
<dbReference type="Pfam" id="PF20615">
    <property type="entry name" value="DUF6802"/>
    <property type="match status" value="1"/>
</dbReference>
<comment type="caution">
    <text evidence="3">The sequence shown here is derived from an EMBL/GenBank/DDBJ whole genome shotgun (WGS) entry which is preliminary data.</text>
</comment>
<evidence type="ECO:0000256" key="1">
    <source>
        <dbReference type="SAM" id="MobiDB-lite"/>
    </source>
</evidence>
<dbReference type="AlphaFoldDB" id="A0A9D1UR19"/>
<evidence type="ECO:0000259" key="2">
    <source>
        <dbReference type="Pfam" id="PF20615"/>
    </source>
</evidence>
<reference evidence="3" key="1">
    <citation type="journal article" date="2021" name="PeerJ">
        <title>Extensive microbial diversity within the chicken gut microbiome revealed by metagenomics and culture.</title>
        <authorList>
            <person name="Gilroy R."/>
            <person name="Ravi A."/>
            <person name="Getino M."/>
            <person name="Pursley I."/>
            <person name="Horton D.L."/>
            <person name="Alikhan N.F."/>
            <person name="Baker D."/>
            <person name="Gharbi K."/>
            <person name="Hall N."/>
            <person name="Watson M."/>
            <person name="Adriaenssens E.M."/>
            <person name="Foster-Nyarko E."/>
            <person name="Jarju S."/>
            <person name="Secka A."/>
            <person name="Antonio M."/>
            <person name="Oren A."/>
            <person name="Chaudhuri R.R."/>
            <person name="La Ragione R."/>
            <person name="Hildebrand F."/>
            <person name="Pallen M.J."/>
        </authorList>
    </citation>
    <scope>NUCLEOTIDE SEQUENCE</scope>
    <source>
        <strain evidence="3">4376</strain>
    </source>
</reference>
<reference evidence="3" key="2">
    <citation type="submission" date="2021-04" db="EMBL/GenBank/DDBJ databases">
        <authorList>
            <person name="Gilroy R."/>
        </authorList>
    </citation>
    <scope>NUCLEOTIDE SEQUENCE</scope>
    <source>
        <strain evidence="3">4376</strain>
    </source>
</reference>